<organism evidence="2 3">
    <name type="scientific">Trifolium medium</name>
    <dbReference type="NCBI Taxonomy" id="97028"/>
    <lineage>
        <taxon>Eukaryota</taxon>
        <taxon>Viridiplantae</taxon>
        <taxon>Streptophyta</taxon>
        <taxon>Embryophyta</taxon>
        <taxon>Tracheophyta</taxon>
        <taxon>Spermatophyta</taxon>
        <taxon>Magnoliopsida</taxon>
        <taxon>eudicotyledons</taxon>
        <taxon>Gunneridae</taxon>
        <taxon>Pentapetalae</taxon>
        <taxon>rosids</taxon>
        <taxon>fabids</taxon>
        <taxon>Fabales</taxon>
        <taxon>Fabaceae</taxon>
        <taxon>Papilionoideae</taxon>
        <taxon>50 kb inversion clade</taxon>
        <taxon>NPAAA clade</taxon>
        <taxon>Hologalegina</taxon>
        <taxon>IRL clade</taxon>
        <taxon>Trifolieae</taxon>
        <taxon>Trifolium</taxon>
    </lineage>
</organism>
<dbReference type="AlphaFoldDB" id="A0A392SKP9"/>
<feature type="compositionally biased region" description="Basic and acidic residues" evidence="1">
    <location>
        <begin position="78"/>
        <end position="91"/>
    </location>
</feature>
<proteinExistence type="predicted"/>
<name>A0A392SKP9_9FABA</name>
<feature type="region of interest" description="Disordered" evidence="1">
    <location>
        <begin position="71"/>
        <end position="102"/>
    </location>
</feature>
<evidence type="ECO:0000313" key="3">
    <source>
        <dbReference type="Proteomes" id="UP000265520"/>
    </source>
</evidence>
<keyword evidence="3" id="KW-1185">Reference proteome</keyword>
<reference evidence="2 3" key="1">
    <citation type="journal article" date="2018" name="Front. Plant Sci.">
        <title>Red Clover (Trifolium pratense) and Zigzag Clover (T. medium) - A Picture of Genomic Similarities and Differences.</title>
        <authorList>
            <person name="Dluhosova J."/>
            <person name="Istvanek J."/>
            <person name="Nedelnik J."/>
            <person name="Repkova J."/>
        </authorList>
    </citation>
    <scope>NUCLEOTIDE SEQUENCE [LARGE SCALE GENOMIC DNA]</scope>
    <source>
        <strain evidence="3">cv. 10/8</strain>
        <tissue evidence="2">Leaf</tissue>
    </source>
</reference>
<comment type="caution">
    <text evidence="2">The sequence shown here is derived from an EMBL/GenBank/DDBJ whole genome shotgun (WGS) entry which is preliminary data.</text>
</comment>
<feature type="non-terminal residue" evidence="2">
    <location>
        <position position="102"/>
    </location>
</feature>
<dbReference type="EMBL" id="LXQA010391479">
    <property type="protein sequence ID" value="MCI48784.1"/>
    <property type="molecule type" value="Genomic_DNA"/>
</dbReference>
<accession>A0A392SKP9</accession>
<evidence type="ECO:0000256" key="1">
    <source>
        <dbReference type="SAM" id="MobiDB-lite"/>
    </source>
</evidence>
<dbReference type="Proteomes" id="UP000265520">
    <property type="component" value="Unassembled WGS sequence"/>
</dbReference>
<protein>
    <recommendedName>
        <fullName evidence="4">DUF4283 domain protein</fullName>
    </recommendedName>
</protein>
<sequence>VQSVEKLLVEGELIEIKIVEGWGLSLGEYACQFDDEPGPDSYQSDDEVEHCEPEASNNVDMLVDKFVEDLVTDMEEEEHPRRREKAEDEVKHRKPENVNNEE</sequence>
<evidence type="ECO:0008006" key="4">
    <source>
        <dbReference type="Google" id="ProtNLM"/>
    </source>
</evidence>
<feature type="non-terminal residue" evidence="2">
    <location>
        <position position="1"/>
    </location>
</feature>
<evidence type="ECO:0000313" key="2">
    <source>
        <dbReference type="EMBL" id="MCI48784.1"/>
    </source>
</evidence>